<dbReference type="EMBL" id="JWSY01000005">
    <property type="protein sequence ID" value="KIC59809.1"/>
    <property type="molecule type" value="Genomic_DNA"/>
</dbReference>
<accession>A0A0B4CF33</accession>
<evidence type="ECO:0008006" key="4">
    <source>
        <dbReference type="Google" id="ProtNLM"/>
    </source>
</evidence>
<dbReference type="STRING" id="172043.RM53_05315"/>
<evidence type="ECO:0000313" key="2">
    <source>
        <dbReference type="EMBL" id="KIC59809.1"/>
    </source>
</evidence>
<keyword evidence="1" id="KW-0812">Transmembrane</keyword>
<dbReference type="Pfam" id="PF06170">
    <property type="entry name" value="DUF983"/>
    <property type="match status" value="1"/>
</dbReference>
<evidence type="ECO:0000313" key="3">
    <source>
        <dbReference type="Proteomes" id="UP000031166"/>
    </source>
</evidence>
<comment type="caution">
    <text evidence="2">The sequence shown here is derived from an EMBL/GenBank/DDBJ whole genome shotgun (WGS) entry which is preliminary data.</text>
</comment>
<feature type="transmembrane region" description="Helical" evidence="1">
    <location>
        <begin position="98"/>
        <end position="117"/>
    </location>
</feature>
<dbReference type="AlphaFoldDB" id="A0A0B4CF33"/>
<dbReference type="InterPro" id="IPR009325">
    <property type="entry name" value="DUF983"/>
</dbReference>
<evidence type="ECO:0000256" key="1">
    <source>
        <dbReference type="SAM" id="Phobius"/>
    </source>
</evidence>
<gene>
    <name evidence="2" type="ORF">RM53_05315</name>
</gene>
<dbReference type="Proteomes" id="UP000031166">
    <property type="component" value="Unassembled WGS sequence"/>
</dbReference>
<protein>
    <recommendedName>
        <fullName evidence="4">DUF983 domain-containing protein</fullName>
    </recommendedName>
</protein>
<reference evidence="2 3" key="1">
    <citation type="submission" date="2014-12" db="EMBL/GenBank/DDBJ databases">
        <title>Genome sequencing of Brevundimonas nasdae TPW30.</title>
        <authorList>
            <person name="Tan P.W."/>
            <person name="Chan K.-G."/>
        </authorList>
    </citation>
    <scope>NUCLEOTIDE SEQUENCE [LARGE SCALE GENOMIC DNA]</scope>
    <source>
        <strain evidence="2 3">TPW30</strain>
    </source>
</reference>
<proteinExistence type="predicted"/>
<keyword evidence="1" id="KW-0472">Membrane</keyword>
<organism evidence="2 3">
    <name type="scientific">Brevundimonas nasdae</name>
    <dbReference type="NCBI Taxonomy" id="172043"/>
    <lineage>
        <taxon>Bacteria</taxon>
        <taxon>Pseudomonadati</taxon>
        <taxon>Pseudomonadota</taxon>
        <taxon>Alphaproteobacteria</taxon>
        <taxon>Caulobacterales</taxon>
        <taxon>Caulobacteraceae</taxon>
        <taxon>Brevundimonas</taxon>
    </lineage>
</organism>
<name>A0A0B4CF33_9CAUL</name>
<feature type="transmembrane region" description="Helical" evidence="1">
    <location>
        <begin position="74"/>
        <end position="92"/>
    </location>
</feature>
<keyword evidence="1" id="KW-1133">Transmembrane helix</keyword>
<dbReference type="RefSeq" id="WP_039244881.1">
    <property type="nucleotide sequence ID" value="NZ_JWSY01000005.1"/>
</dbReference>
<sequence>MIHDGPEDIAAARDERSSRAVVVSDTPVRWALRGRCPRCGQGALFAGFLKVAAGCTACGLDYSTIQTGDGPASFIMQIAGFIVGFSALFVEIKYHPPMWVHLIVWLPLVVVLSLALMRPGRGLMIGLQYRNQR</sequence>